<keyword evidence="2 7" id="KW-0812">Transmembrane</keyword>
<evidence type="ECO:0000313" key="10">
    <source>
        <dbReference type="Proteomes" id="UP001642464"/>
    </source>
</evidence>
<accession>A0ABP0JZI6</accession>
<dbReference type="Gene3D" id="1.25.40.10">
    <property type="entry name" value="Tetratricopeptide repeat domain"/>
    <property type="match status" value="1"/>
</dbReference>
<dbReference type="PROSITE" id="PS50222">
    <property type="entry name" value="EF_HAND_2"/>
    <property type="match status" value="1"/>
</dbReference>
<dbReference type="Proteomes" id="UP001642464">
    <property type="component" value="Unassembled WGS sequence"/>
</dbReference>
<dbReference type="Gene3D" id="1.20.120.350">
    <property type="entry name" value="Voltage-gated potassium channels. Chain C"/>
    <property type="match status" value="1"/>
</dbReference>
<feature type="transmembrane region" description="Helical" evidence="7">
    <location>
        <begin position="113"/>
        <end position="132"/>
    </location>
</feature>
<evidence type="ECO:0000256" key="3">
    <source>
        <dbReference type="ARBA" id="ARBA00022837"/>
    </source>
</evidence>
<evidence type="ECO:0000313" key="9">
    <source>
        <dbReference type="EMBL" id="CAK9019916.1"/>
    </source>
</evidence>
<keyword evidence="4 7" id="KW-1133">Transmembrane helix</keyword>
<dbReference type="InterPro" id="IPR002048">
    <property type="entry name" value="EF_hand_dom"/>
</dbReference>
<dbReference type="Gene3D" id="1.10.238.10">
    <property type="entry name" value="EF-hand"/>
    <property type="match status" value="1"/>
</dbReference>
<dbReference type="InterPro" id="IPR011992">
    <property type="entry name" value="EF-hand-dom_pair"/>
</dbReference>
<dbReference type="EMBL" id="CAXAMM010009280">
    <property type="protein sequence ID" value="CAK9019916.1"/>
    <property type="molecule type" value="Genomic_DNA"/>
</dbReference>
<dbReference type="SUPFAM" id="SSF81324">
    <property type="entry name" value="Voltage-gated potassium channels"/>
    <property type="match status" value="1"/>
</dbReference>
<keyword evidence="5 7" id="KW-0472">Membrane</keyword>
<comment type="caution">
    <text evidence="9">The sequence shown here is derived from an EMBL/GenBank/DDBJ whole genome shotgun (WGS) entry which is preliminary data.</text>
</comment>
<keyword evidence="10" id="KW-1185">Reference proteome</keyword>
<dbReference type="InterPro" id="IPR011990">
    <property type="entry name" value="TPR-like_helical_dom_sf"/>
</dbReference>
<evidence type="ECO:0000256" key="2">
    <source>
        <dbReference type="ARBA" id="ARBA00022692"/>
    </source>
</evidence>
<evidence type="ECO:0000256" key="6">
    <source>
        <dbReference type="SAM" id="MobiDB-lite"/>
    </source>
</evidence>
<evidence type="ECO:0000256" key="7">
    <source>
        <dbReference type="SAM" id="Phobius"/>
    </source>
</evidence>
<feature type="transmembrane region" description="Helical" evidence="7">
    <location>
        <begin position="203"/>
        <end position="225"/>
    </location>
</feature>
<evidence type="ECO:0000256" key="1">
    <source>
        <dbReference type="ARBA" id="ARBA00004141"/>
    </source>
</evidence>
<dbReference type="Pfam" id="PF00520">
    <property type="entry name" value="Ion_trans"/>
    <property type="match status" value="1"/>
</dbReference>
<dbReference type="InterPro" id="IPR006597">
    <property type="entry name" value="Sel1-like"/>
</dbReference>
<dbReference type="PANTHER" id="PTHR45011:SF1">
    <property type="entry name" value="DAP3-BINDING CELL DEATH ENHANCER 1"/>
    <property type="match status" value="1"/>
</dbReference>
<dbReference type="SUPFAM" id="SSF47473">
    <property type="entry name" value="EF-hand"/>
    <property type="match status" value="1"/>
</dbReference>
<evidence type="ECO:0000256" key="4">
    <source>
        <dbReference type="ARBA" id="ARBA00022989"/>
    </source>
</evidence>
<evidence type="ECO:0000256" key="5">
    <source>
        <dbReference type="ARBA" id="ARBA00023136"/>
    </source>
</evidence>
<keyword evidence="3" id="KW-0106">Calcium</keyword>
<comment type="subcellular location">
    <subcellularLocation>
        <location evidence="1">Membrane</location>
        <topology evidence="1">Multi-pass membrane protein</topology>
    </subcellularLocation>
</comment>
<dbReference type="PROSITE" id="PS00018">
    <property type="entry name" value="EF_HAND_1"/>
    <property type="match status" value="1"/>
</dbReference>
<dbReference type="InterPro" id="IPR005821">
    <property type="entry name" value="Ion_trans_dom"/>
</dbReference>
<dbReference type="SUPFAM" id="SSF81901">
    <property type="entry name" value="HCP-like"/>
    <property type="match status" value="1"/>
</dbReference>
<feature type="region of interest" description="Disordered" evidence="6">
    <location>
        <begin position="428"/>
        <end position="458"/>
    </location>
</feature>
<dbReference type="InterPro" id="IPR018247">
    <property type="entry name" value="EF_Hand_1_Ca_BS"/>
</dbReference>
<evidence type="ECO:0000259" key="8">
    <source>
        <dbReference type="PROSITE" id="PS50222"/>
    </source>
</evidence>
<protein>
    <submittedName>
        <fullName evidence="9">Cation channel sperm-associated protein 1 (CatSper1)</fullName>
    </submittedName>
</protein>
<sequence>MEPSPEVKVQATLSKGKGSFHVGETAGTHADAEHVQTAEDAVDVAEKIINQKHHDGIMFRNQTSGRLGQCLKSPRFESILSIVICLNMILIVAETDLTADGQSPPTWITGSNLTFLFIYVVECIVKIIVFRLEYFQDTWNWLDLLVVCSDSCLTFLNFFDSVERISMIRIFRLIKLSRAIRVIRQIWELKILLLGFKAAAKSIFFGMGMVLVMTCVWAILGVQLIHPVNSEIWVDSDCDRCGRAFGSTWNAFITIFQTVIAGDSWGVLAVPIIEHSWWTSTWFLNVLNCLRDGQPGILAVIVERAADARDQEVKRGILEQEETMHKSKLKLIQLCRDLDTDQNGRLSEDEFLDGFESNPAFASALLGMGVYPEDIGLLFDVLDTRGTGEVTYVSFVNILARLRTQMNQVILFSITELRKSVTELQKSTCSRDRGATPGRGSARTELSSSDGQRVAWKSSVPAPKAMEKGLENLMKLQLEEMTVDMEHRFQQMHSEILLSFSRAVQVMVESQREQMTSPHCENLLSSMWKELDFMASDLESSMNAENGAAVFDGGANMRRRQRMLGGRGHLSLRRMSGDVAEPDPAQAAEWFLKAAEQGDKDGQYNLGMLLISGNGVPQDMQEGSMWLEKAAEQGVHLAQYFYAATNLQDGFDGDSDKAMKYMRSAAENGIADAQYALGMILLQTQDLEWAAHWLNTAAQQGDSRAQYQIVGAMRPVNGVLAKS</sequence>
<dbReference type="Gene3D" id="1.10.287.70">
    <property type="match status" value="1"/>
</dbReference>
<proteinExistence type="predicted"/>
<dbReference type="PANTHER" id="PTHR45011">
    <property type="entry name" value="DAP3-BINDING CELL DEATH ENHANCER 1"/>
    <property type="match status" value="1"/>
</dbReference>
<name>A0ABP0JZI6_9DINO</name>
<dbReference type="SMART" id="SM00671">
    <property type="entry name" value="SEL1"/>
    <property type="match status" value="4"/>
</dbReference>
<organism evidence="9 10">
    <name type="scientific">Durusdinium trenchii</name>
    <dbReference type="NCBI Taxonomy" id="1381693"/>
    <lineage>
        <taxon>Eukaryota</taxon>
        <taxon>Sar</taxon>
        <taxon>Alveolata</taxon>
        <taxon>Dinophyceae</taxon>
        <taxon>Suessiales</taxon>
        <taxon>Symbiodiniaceae</taxon>
        <taxon>Durusdinium</taxon>
    </lineage>
</organism>
<dbReference type="InterPro" id="IPR027359">
    <property type="entry name" value="Volt_channel_dom_sf"/>
</dbReference>
<feature type="transmembrane region" description="Helical" evidence="7">
    <location>
        <begin position="76"/>
        <end position="93"/>
    </location>
</feature>
<dbReference type="InterPro" id="IPR052748">
    <property type="entry name" value="ISR_Activator"/>
</dbReference>
<feature type="domain" description="EF-hand" evidence="8">
    <location>
        <begin position="326"/>
        <end position="361"/>
    </location>
</feature>
<gene>
    <name evidence="9" type="ORF">SCF082_LOCUS14720</name>
</gene>
<dbReference type="Pfam" id="PF08238">
    <property type="entry name" value="Sel1"/>
    <property type="match status" value="4"/>
</dbReference>
<reference evidence="9 10" key="1">
    <citation type="submission" date="2024-02" db="EMBL/GenBank/DDBJ databases">
        <authorList>
            <person name="Chen Y."/>
            <person name="Shah S."/>
            <person name="Dougan E. K."/>
            <person name="Thang M."/>
            <person name="Chan C."/>
        </authorList>
    </citation>
    <scope>NUCLEOTIDE SEQUENCE [LARGE SCALE GENOMIC DNA]</scope>
</reference>